<evidence type="ECO:0000313" key="3">
    <source>
        <dbReference type="EMBL" id="RCK70985.1"/>
    </source>
</evidence>
<evidence type="ECO:0000313" key="4">
    <source>
        <dbReference type="Proteomes" id="UP000252770"/>
    </source>
</evidence>
<dbReference type="PANTHER" id="PTHR30204:SF93">
    <property type="entry name" value="HTH MERR-TYPE DOMAIN-CONTAINING PROTEIN"/>
    <property type="match status" value="1"/>
</dbReference>
<dbReference type="PROSITE" id="PS50937">
    <property type="entry name" value="HTH_MERR_2"/>
    <property type="match status" value="1"/>
</dbReference>
<evidence type="ECO:0000259" key="2">
    <source>
        <dbReference type="PROSITE" id="PS50937"/>
    </source>
</evidence>
<dbReference type="RefSeq" id="WP_114124687.1">
    <property type="nucleotide sequence ID" value="NZ_QOUI01000001.1"/>
</dbReference>
<dbReference type="InterPro" id="IPR047057">
    <property type="entry name" value="MerR_fam"/>
</dbReference>
<comment type="caution">
    <text evidence="3">The sequence shown here is derived from an EMBL/GenBank/DDBJ whole genome shotgun (WGS) entry which is preliminary data.</text>
</comment>
<dbReference type="GO" id="GO:0003677">
    <property type="term" value="F:DNA binding"/>
    <property type="evidence" value="ECO:0007669"/>
    <property type="project" value="UniProtKB-KW"/>
</dbReference>
<reference evidence="3 4" key="1">
    <citation type="submission" date="2018-07" db="EMBL/GenBank/DDBJ databases">
        <title>Desertimonas flava gen. nov. sp. nov.</title>
        <authorList>
            <person name="Liu S."/>
        </authorList>
    </citation>
    <scope>NUCLEOTIDE SEQUENCE [LARGE SCALE GENOMIC DNA]</scope>
    <source>
        <strain evidence="3 4">16Sb5-5</strain>
    </source>
</reference>
<dbReference type="SUPFAM" id="SSF46955">
    <property type="entry name" value="Putative DNA-binding domain"/>
    <property type="match status" value="1"/>
</dbReference>
<keyword evidence="4" id="KW-1185">Reference proteome</keyword>
<evidence type="ECO:0000256" key="1">
    <source>
        <dbReference type="ARBA" id="ARBA00023125"/>
    </source>
</evidence>
<dbReference type="Gene3D" id="1.10.1660.10">
    <property type="match status" value="1"/>
</dbReference>
<dbReference type="CDD" id="cd00592">
    <property type="entry name" value="HTH_MerR-like"/>
    <property type="match status" value="1"/>
</dbReference>
<dbReference type="AlphaFoldDB" id="A0A367YYJ5"/>
<dbReference type="Proteomes" id="UP000252770">
    <property type="component" value="Unassembled WGS sequence"/>
</dbReference>
<dbReference type="PANTHER" id="PTHR30204">
    <property type="entry name" value="REDOX-CYCLING DRUG-SENSING TRANSCRIPTIONAL ACTIVATOR SOXR"/>
    <property type="match status" value="1"/>
</dbReference>
<dbReference type="EMBL" id="QOUI01000001">
    <property type="protein sequence ID" value="RCK70985.1"/>
    <property type="molecule type" value="Genomic_DNA"/>
</dbReference>
<proteinExistence type="predicted"/>
<protein>
    <submittedName>
        <fullName evidence="3">MerR family transcriptional regulator</fullName>
    </submittedName>
</protein>
<accession>A0A367YYJ5</accession>
<dbReference type="InterPro" id="IPR009061">
    <property type="entry name" value="DNA-bd_dom_put_sf"/>
</dbReference>
<sequence length="254" mass="28164">MRSSELAALAGVTVRTLRHYHQIGLLEEPQRSVNGYRSYDVGHLVRILRISRLTALGVPLAVLPDVLDDPEAAEALLDELDQQAAAEIERLTSRRAVIATLREHRGMPDLPPVLAELGVDLRASSEAVPELARYEREQLVLLAHVLGETDFATVARSLAPLMVGDPAATELVRRLARVDQDTPEAEVERLATDLADHYRPLIAGLGDLPAVVDPAELLWAHLQQSYNERQQQVNERFVELLQPPDRADEDLPND</sequence>
<keyword evidence="1" id="KW-0238">DNA-binding</keyword>
<dbReference type="SMART" id="SM00422">
    <property type="entry name" value="HTH_MERR"/>
    <property type="match status" value="1"/>
</dbReference>
<organism evidence="3 4">
    <name type="scientific">Desertihabitans brevis</name>
    <dbReference type="NCBI Taxonomy" id="2268447"/>
    <lineage>
        <taxon>Bacteria</taxon>
        <taxon>Bacillati</taxon>
        <taxon>Actinomycetota</taxon>
        <taxon>Actinomycetes</taxon>
        <taxon>Propionibacteriales</taxon>
        <taxon>Propionibacteriaceae</taxon>
        <taxon>Desertihabitans</taxon>
    </lineage>
</organism>
<dbReference type="Pfam" id="PF00376">
    <property type="entry name" value="MerR"/>
    <property type="match status" value="1"/>
</dbReference>
<name>A0A367YYJ5_9ACTN</name>
<gene>
    <name evidence="3" type="ORF">DT076_00390</name>
</gene>
<dbReference type="GO" id="GO:0003700">
    <property type="term" value="F:DNA-binding transcription factor activity"/>
    <property type="evidence" value="ECO:0007669"/>
    <property type="project" value="InterPro"/>
</dbReference>
<dbReference type="InterPro" id="IPR000551">
    <property type="entry name" value="MerR-type_HTH_dom"/>
</dbReference>
<feature type="domain" description="HTH merR-type" evidence="2">
    <location>
        <begin position="1"/>
        <end position="69"/>
    </location>
</feature>